<reference evidence="1 2" key="1">
    <citation type="submission" date="2015-07" db="EMBL/GenBank/DDBJ databases">
        <title>Comparative genomics of the Sigatoka disease complex on banana suggests a link between parallel evolutionary changes in Pseudocercospora fijiensis and Pseudocercospora eumusae and increased virulence on the banana host.</title>
        <authorList>
            <person name="Chang T.-C."/>
            <person name="Salvucci A."/>
            <person name="Crous P.W."/>
            <person name="Stergiopoulos I."/>
        </authorList>
    </citation>
    <scope>NUCLEOTIDE SEQUENCE [LARGE SCALE GENOMIC DNA]</scope>
    <source>
        <strain evidence="1 2">CBS 116634</strain>
    </source>
</reference>
<dbReference type="EMBL" id="LFZO01000046">
    <property type="protein sequence ID" value="KXT15987.1"/>
    <property type="molecule type" value="Genomic_DNA"/>
</dbReference>
<comment type="caution">
    <text evidence="1">The sequence shown here is derived from an EMBL/GenBank/DDBJ whole genome shotgun (WGS) entry which is preliminary data.</text>
</comment>
<organism evidence="1 2">
    <name type="scientific">Pseudocercospora musae</name>
    <dbReference type="NCBI Taxonomy" id="113226"/>
    <lineage>
        <taxon>Eukaryota</taxon>
        <taxon>Fungi</taxon>
        <taxon>Dikarya</taxon>
        <taxon>Ascomycota</taxon>
        <taxon>Pezizomycotina</taxon>
        <taxon>Dothideomycetes</taxon>
        <taxon>Dothideomycetidae</taxon>
        <taxon>Mycosphaerellales</taxon>
        <taxon>Mycosphaerellaceae</taxon>
        <taxon>Pseudocercospora</taxon>
    </lineage>
</organism>
<dbReference type="OrthoDB" id="3646646at2759"/>
<name>A0A139IME9_9PEZI</name>
<dbReference type="AlphaFoldDB" id="A0A139IME9"/>
<evidence type="ECO:0000313" key="2">
    <source>
        <dbReference type="Proteomes" id="UP000073492"/>
    </source>
</evidence>
<dbReference type="Proteomes" id="UP000073492">
    <property type="component" value="Unassembled WGS sequence"/>
</dbReference>
<sequence>MASVSQSASTARSQTPTAKQEAFISRWLPEAEAHYKNMLKRSSDELWSILGLRDARDAFHISRNAFLEYAEKREELIGEFESLPDGRQLELGKAWGRFLIQMKKLREATNVLLLGWEAYREGDMGLEKRTWYHTLPKAFRQAAKRFSNKVRSAAKRGSWS</sequence>
<proteinExistence type="predicted"/>
<evidence type="ECO:0000313" key="1">
    <source>
        <dbReference type="EMBL" id="KXT15987.1"/>
    </source>
</evidence>
<protein>
    <submittedName>
        <fullName evidence="1">Uncharacterized protein</fullName>
    </submittedName>
</protein>
<gene>
    <name evidence="1" type="ORF">AC579_9502</name>
</gene>
<keyword evidence="2" id="KW-1185">Reference proteome</keyword>
<accession>A0A139IME9</accession>